<feature type="signal peptide" evidence="1">
    <location>
        <begin position="1"/>
        <end position="30"/>
    </location>
</feature>
<proteinExistence type="predicted"/>
<feature type="chain" id="PRO_5041918662" description="DUF7450 domain-containing protein" evidence="1">
    <location>
        <begin position="31"/>
        <end position="151"/>
    </location>
</feature>
<gene>
    <name evidence="3" type="ORF">SG35_023835</name>
</gene>
<reference evidence="3 4" key="1">
    <citation type="journal article" date="2015" name="Genome Announc.">
        <title>Draft Genome Sequences of Marine Isolates of Thalassomonas viridans and Thalassomonas actiniarum.</title>
        <authorList>
            <person name="Olonade I."/>
            <person name="van Zyl L.J."/>
            <person name="Trindade M."/>
        </authorList>
    </citation>
    <scope>NUCLEOTIDE SEQUENCE [LARGE SCALE GENOMIC DNA]</scope>
    <source>
        <strain evidence="3 4">A5K-106</strain>
    </source>
</reference>
<dbReference type="KEGG" id="tact:SG35_023835"/>
<organism evidence="3 4">
    <name type="scientific">Thalassomonas actiniarum</name>
    <dbReference type="NCBI Taxonomy" id="485447"/>
    <lineage>
        <taxon>Bacteria</taxon>
        <taxon>Pseudomonadati</taxon>
        <taxon>Pseudomonadota</taxon>
        <taxon>Gammaproteobacteria</taxon>
        <taxon>Alteromonadales</taxon>
        <taxon>Colwelliaceae</taxon>
        <taxon>Thalassomonas</taxon>
    </lineage>
</organism>
<dbReference type="Pfam" id="PF24247">
    <property type="entry name" value="DUF7450"/>
    <property type="match status" value="1"/>
</dbReference>
<protein>
    <recommendedName>
        <fullName evidence="2">DUF7450 domain-containing protein</fullName>
    </recommendedName>
</protein>
<accession>A0AAF0C2U2</accession>
<name>A0AAF0C2U2_9GAMM</name>
<reference evidence="3 4" key="2">
    <citation type="journal article" date="2022" name="Mar. Drugs">
        <title>Bioassay-Guided Fractionation Leads to the Detection of Cholic Acid Generated by the Rare Thalassomonas sp.</title>
        <authorList>
            <person name="Pheiffer F."/>
            <person name="Schneider Y.K."/>
            <person name="Hansen E.H."/>
            <person name="Andersen J.H."/>
            <person name="Isaksson J."/>
            <person name="Busche T."/>
            <person name="R C."/>
            <person name="Kalinowski J."/>
            <person name="Zyl L.V."/>
            <person name="Trindade M."/>
        </authorList>
    </citation>
    <scope>NUCLEOTIDE SEQUENCE [LARGE SCALE GENOMIC DNA]</scope>
    <source>
        <strain evidence="3 4">A5K-106</strain>
    </source>
</reference>
<keyword evidence="4" id="KW-1185">Reference proteome</keyword>
<dbReference type="InterPro" id="IPR055873">
    <property type="entry name" value="DUF7450"/>
</dbReference>
<dbReference type="RefSeq" id="WP_044836449.1">
    <property type="nucleotide sequence ID" value="NZ_CP059735.1"/>
</dbReference>
<feature type="domain" description="DUF7450" evidence="2">
    <location>
        <begin position="43"/>
        <end position="130"/>
    </location>
</feature>
<evidence type="ECO:0000256" key="1">
    <source>
        <dbReference type="SAM" id="SignalP"/>
    </source>
</evidence>
<dbReference type="EMBL" id="CP059735">
    <property type="protein sequence ID" value="WDD98273.1"/>
    <property type="molecule type" value="Genomic_DNA"/>
</dbReference>
<sequence length="151" mass="17346">MKRLYHTDKKSTAMMAAGLLALVVCGQASANNSAVITAEDPTTVLDHFMCYDIVEQPTPIDLKVYVRDQFLEQYYQVLELTKLCAPAEKHHDGKVFKIKYEFAHMACYNVQPEKFHAANARVNLYNQFGSYSELFVYQVREICVPTFKEHL</sequence>
<evidence type="ECO:0000259" key="2">
    <source>
        <dbReference type="Pfam" id="PF24247"/>
    </source>
</evidence>
<keyword evidence="1" id="KW-0732">Signal</keyword>
<dbReference type="AlphaFoldDB" id="A0AAF0C2U2"/>
<evidence type="ECO:0000313" key="4">
    <source>
        <dbReference type="Proteomes" id="UP000032568"/>
    </source>
</evidence>
<evidence type="ECO:0000313" key="3">
    <source>
        <dbReference type="EMBL" id="WDD98273.1"/>
    </source>
</evidence>
<dbReference type="Proteomes" id="UP000032568">
    <property type="component" value="Chromosome"/>
</dbReference>